<evidence type="ECO:0000313" key="2">
    <source>
        <dbReference type="Proteomes" id="UP000515511"/>
    </source>
</evidence>
<dbReference type="RefSeq" id="WP_185278180.1">
    <property type="nucleotide sequence ID" value="NZ_CP043641.1"/>
</dbReference>
<reference evidence="2" key="1">
    <citation type="submission" date="2019-09" db="EMBL/GenBank/DDBJ databases">
        <title>Antimicrobial potential of Antarctic Bacteria.</title>
        <authorList>
            <person name="Benaud N."/>
            <person name="Edwards R.J."/>
            <person name="Ferrari B.C."/>
        </authorList>
    </citation>
    <scope>NUCLEOTIDE SEQUENCE [LARGE SCALE GENOMIC DNA]</scope>
    <source>
        <strain evidence="2">INR9</strain>
    </source>
</reference>
<name>A0A7G6Y943_9MICO</name>
<dbReference type="GO" id="GO:0003677">
    <property type="term" value="F:DNA binding"/>
    <property type="evidence" value="ECO:0007669"/>
    <property type="project" value="UniProtKB-KW"/>
</dbReference>
<sequence>MDAAAVHALALGLPEAEEYEHGGLPAFRVRGKRYATMLDPETSTVNLMLGEAGIREAAAAWPEHCSEQWYAGRLSSAHVDFSDIEPGLLRELMTDAWRNRAPVSLRRLLD</sequence>
<dbReference type="KEGG" id="lse:F1C12_07570"/>
<dbReference type="AlphaFoldDB" id="A0A7G6Y943"/>
<keyword evidence="1" id="KW-0238">DNA-binding</keyword>
<dbReference type="Proteomes" id="UP000515511">
    <property type="component" value="Chromosome"/>
</dbReference>
<protein>
    <submittedName>
        <fullName evidence="1">MmcQ/YjbR family DNA-binding protein</fullName>
    </submittedName>
</protein>
<dbReference type="InterPro" id="IPR058532">
    <property type="entry name" value="YjbR/MT2646/Rv2570-like"/>
</dbReference>
<organism evidence="1 2">
    <name type="scientific">Leifsonia shinshuensis</name>
    <dbReference type="NCBI Taxonomy" id="150026"/>
    <lineage>
        <taxon>Bacteria</taxon>
        <taxon>Bacillati</taxon>
        <taxon>Actinomycetota</taxon>
        <taxon>Actinomycetes</taxon>
        <taxon>Micrococcales</taxon>
        <taxon>Microbacteriaceae</taxon>
        <taxon>Leifsonia</taxon>
    </lineage>
</organism>
<proteinExistence type="predicted"/>
<dbReference type="Pfam" id="PF04237">
    <property type="entry name" value="YjbR"/>
    <property type="match status" value="1"/>
</dbReference>
<evidence type="ECO:0000313" key="1">
    <source>
        <dbReference type="EMBL" id="QNE35008.1"/>
    </source>
</evidence>
<dbReference type="EMBL" id="CP043641">
    <property type="protein sequence ID" value="QNE35008.1"/>
    <property type="molecule type" value="Genomic_DNA"/>
</dbReference>
<accession>A0A7G6Y943</accession>
<gene>
    <name evidence="1" type="ORF">F1C12_07570</name>
</gene>